<feature type="transmembrane region" description="Helical" evidence="1">
    <location>
        <begin position="285"/>
        <end position="305"/>
    </location>
</feature>
<dbReference type="PANTHER" id="PTHR35271">
    <property type="entry name" value="ABC TRANSPORTER, SUBSTRATE-BINDING LIPOPROTEIN-RELATED"/>
    <property type="match status" value="1"/>
</dbReference>
<organism evidence="2 3">
    <name type="scientific">Candidatus Magasanikbacteria bacterium CG10_big_fil_rev_8_21_14_0_10_38_6</name>
    <dbReference type="NCBI Taxonomy" id="1974647"/>
    <lineage>
        <taxon>Bacteria</taxon>
        <taxon>Candidatus Magasanikiibacteriota</taxon>
    </lineage>
</organism>
<gene>
    <name evidence="2" type="ORF">COU30_05410</name>
</gene>
<accession>A0A2M6NZJ9</accession>
<keyword evidence="1" id="KW-1133">Transmembrane helix</keyword>
<protein>
    <recommendedName>
        <fullName evidence="4">ABC transporter substrate-binding protein</fullName>
    </recommendedName>
</protein>
<dbReference type="Proteomes" id="UP000228528">
    <property type="component" value="Unassembled WGS sequence"/>
</dbReference>
<evidence type="ECO:0000313" key="3">
    <source>
        <dbReference type="Proteomes" id="UP000228528"/>
    </source>
</evidence>
<proteinExistence type="predicted"/>
<reference evidence="3" key="1">
    <citation type="submission" date="2017-09" db="EMBL/GenBank/DDBJ databases">
        <title>Depth-based differentiation of microbial function through sediment-hosted aquifers and enrichment of novel symbionts in the deep terrestrial subsurface.</title>
        <authorList>
            <person name="Probst A.J."/>
            <person name="Ladd B."/>
            <person name="Jarett J.K."/>
            <person name="Geller-Mcgrath D.E."/>
            <person name="Sieber C.M.K."/>
            <person name="Emerson J.B."/>
            <person name="Anantharaman K."/>
            <person name="Thomas B.C."/>
            <person name="Malmstrom R."/>
            <person name="Stieglmeier M."/>
            <person name="Klingl A."/>
            <person name="Woyke T."/>
            <person name="Ryan C.M."/>
            <person name="Banfield J.F."/>
        </authorList>
    </citation>
    <scope>NUCLEOTIDE SEQUENCE [LARGE SCALE GENOMIC DNA]</scope>
</reference>
<evidence type="ECO:0000256" key="1">
    <source>
        <dbReference type="SAM" id="Phobius"/>
    </source>
</evidence>
<feature type="transmembrane region" description="Helical" evidence="1">
    <location>
        <begin position="253"/>
        <end position="278"/>
    </location>
</feature>
<dbReference type="AlphaFoldDB" id="A0A2M6NZJ9"/>
<evidence type="ECO:0000313" key="2">
    <source>
        <dbReference type="EMBL" id="PIR76896.1"/>
    </source>
</evidence>
<keyword evidence="1" id="KW-0812">Transmembrane</keyword>
<name>A0A2M6NZJ9_9BACT</name>
<dbReference type="CDD" id="cd06325">
    <property type="entry name" value="PBP1_ABC_unchar_transporter"/>
    <property type="match status" value="1"/>
</dbReference>
<feature type="transmembrane region" description="Helical" evidence="1">
    <location>
        <begin position="5"/>
        <end position="24"/>
    </location>
</feature>
<dbReference type="Pfam" id="PF04392">
    <property type="entry name" value="ABC_sub_bind"/>
    <property type="match status" value="1"/>
</dbReference>
<dbReference type="Pfam" id="PF11271">
    <property type="entry name" value="PorA"/>
    <property type="match status" value="1"/>
</dbReference>
<dbReference type="Gene3D" id="3.40.50.2300">
    <property type="match status" value="2"/>
</dbReference>
<dbReference type="EMBL" id="PFBW01000225">
    <property type="protein sequence ID" value="PIR76896.1"/>
    <property type="molecule type" value="Genomic_DNA"/>
</dbReference>
<keyword evidence="1" id="KW-0472">Membrane</keyword>
<sequence length="609" mass="68997">MKKGVIYIISLIVIFIAFVMNRYIPIWYGSLPQQVTYDAEIISTDNFYNEQTQSYEGEQQSVTSYNYHIVDETPNAYIVENTFDVRTIEGKIIIALSRKYGVDKKTGKHIMSLGDKPREGYLFAPKNLHEGEAYTYWHINYEAPAKLSFLKKEEIQGLPVFVYRTHYEGYTIEQTDDLTYLPGVPESRQIILEPELTVWVEPITGTVIAYEDNTTAYYYDRQSGKKLYPWNHFHNKYTKASINKHVNIAKKRLFFLITCTKVIPVVLIIVALLILMPIKRKNIKILFGLIAIILMGVYIVSIYYISDKKDPVIIGIARWVDNVNQNKNIENFKQGIINSDLVEGKDVLFLEEPSSDADSAQHRKTIQSYLNQHADMIYSLTTPGTLIVQEEVKGNIPIIFSVVIYPEESGVVKSLTNSGNNTVGTRNWVSGDTQMNFFLEIFPNMTSMVFVQRTNESNSNIQFEEFSSVGARKHIAITQLQAKDKQELQTVVNNTDFSIFDALYLACDTLIQGQSANEIIIKKAKEQHVPVFSCAKTGVEKGALAGVIPNVEKLGTIFAKQAIQIINGVNPTTLATIGNPFPVQLINVNTFHELHIDIPQTVELESITL</sequence>
<dbReference type="PANTHER" id="PTHR35271:SF1">
    <property type="entry name" value="ABC TRANSPORTER, SUBSTRATE-BINDING LIPOPROTEIN"/>
    <property type="match status" value="1"/>
</dbReference>
<dbReference type="InterPro" id="IPR021424">
    <property type="entry name" value="PorA"/>
</dbReference>
<evidence type="ECO:0008006" key="4">
    <source>
        <dbReference type="Google" id="ProtNLM"/>
    </source>
</evidence>
<comment type="caution">
    <text evidence="2">The sequence shown here is derived from an EMBL/GenBank/DDBJ whole genome shotgun (WGS) entry which is preliminary data.</text>
</comment>
<dbReference type="InterPro" id="IPR007487">
    <property type="entry name" value="ABC_transpt-TYRBP-like"/>
</dbReference>